<dbReference type="STRING" id="856793.MICA_1479"/>
<dbReference type="KEGG" id="mai:MICA_1479"/>
<reference evidence="1 2" key="1">
    <citation type="journal article" date="2011" name="BMC Genomics">
        <title>Genomic insights into an obligate epibiotic bacterial predator: Micavibrio aeruginosavorus ARL-13.</title>
        <authorList>
            <person name="Wang Z."/>
            <person name="Kadouri D."/>
            <person name="Wu M."/>
        </authorList>
    </citation>
    <scope>NUCLEOTIDE SEQUENCE [LARGE SCALE GENOMIC DNA]</scope>
    <source>
        <strain evidence="1 2">ARL-13</strain>
    </source>
</reference>
<dbReference type="AlphaFoldDB" id="G2KNE9"/>
<evidence type="ECO:0000313" key="1">
    <source>
        <dbReference type="EMBL" id="AEP09797.1"/>
    </source>
</evidence>
<dbReference type="RefSeq" id="WP_014103020.1">
    <property type="nucleotide sequence ID" value="NC_016026.1"/>
</dbReference>
<protein>
    <submittedName>
        <fullName evidence="1">Uncharacterized protein</fullName>
    </submittedName>
</protein>
<gene>
    <name evidence="1" type="ordered locus">MICA_1479</name>
</gene>
<keyword evidence="2" id="KW-1185">Reference proteome</keyword>
<dbReference type="EMBL" id="CP002382">
    <property type="protein sequence ID" value="AEP09797.1"/>
    <property type="molecule type" value="Genomic_DNA"/>
</dbReference>
<sequence length="92" mass="10514">MMSRYTLTPNDPATTREQMEHAVATHGHMRVIEASEANIVVDADGDTVHAFEKRFPDWSVKRGVEVYAEISPPRMPPSVLKRLRDRLSRKPE</sequence>
<evidence type="ECO:0000313" key="2">
    <source>
        <dbReference type="Proteomes" id="UP000009286"/>
    </source>
</evidence>
<proteinExistence type="predicted"/>
<organism evidence="1 2">
    <name type="scientific">Micavibrio aeruginosavorus (strain ARL-13)</name>
    <dbReference type="NCBI Taxonomy" id="856793"/>
    <lineage>
        <taxon>Bacteria</taxon>
        <taxon>Pseudomonadati</taxon>
        <taxon>Bdellovibrionota</taxon>
        <taxon>Bdellovibrionia</taxon>
        <taxon>Bdellovibrionales</taxon>
        <taxon>Pseudobdellovibrionaceae</taxon>
        <taxon>Micavibrio</taxon>
    </lineage>
</organism>
<dbReference type="Proteomes" id="UP000009286">
    <property type="component" value="Chromosome"/>
</dbReference>
<accession>G2KNE9</accession>
<name>G2KNE9_MICAA</name>
<dbReference type="HOGENOM" id="CLU_2423602_0_0_5"/>